<feature type="domain" description="MacB-like periplasmic core" evidence="9">
    <location>
        <begin position="76"/>
        <end position="235"/>
    </location>
</feature>
<keyword evidence="5 7" id="KW-0472">Membrane</keyword>
<feature type="transmembrane region" description="Helical" evidence="7">
    <location>
        <begin position="353"/>
        <end position="374"/>
    </location>
</feature>
<evidence type="ECO:0000313" key="10">
    <source>
        <dbReference type="EMBL" id="SFS55611.1"/>
    </source>
</evidence>
<dbReference type="InterPro" id="IPR025857">
    <property type="entry name" value="MacB_PCD"/>
</dbReference>
<feature type="transmembrane region" description="Helical" evidence="7">
    <location>
        <begin position="20"/>
        <end position="38"/>
    </location>
</feature>
<keyword evidence="4 7" id="KW-1133">Transmembrane helix</keyword>
<keyword evidence="3 7" id="KW-0812">Transmembrane</keyword>
<gene>
    <name evidence="10" type="ORF">SAMN04487906_0850</name>
</gene>
<proteinExistence type="inferred from homology"/>
<dbReference type="Pfam" id="PF12704">
    <property type="entry name" value="MacB_PCD"/>
    <property type="match status" value="1"/>
</dbReference>
<name>A0A1I6QT43_9FLAO</name>
<evidence type="ECO:0000256" key="2">
    <source>
        <dbReference type="ARBA" id="ARBA00022475"/>
    </source>
</evidence>
<comment type="subcellular location">
    <subcellularLocation>
        <location evidence="1">Cell membrane</location>
        <topology evidence="1">Multi-pass membrane protein</topology>
    </subcellularLocation>
</comment>
<comment type="similarity">
    <text evidence="6">Belongs to the ABC-4 integral membrane protein family.</text>
</comment>
<dbReference type="GO" id="GO:0022857">
    <property type="term" value="F:transmembrane transporter activity"/>
    <property type="evidence" value="ECO:0007669"/>
    <property type="project" value="TreeGrafter"/>
</dbReference>
<evidence type="ECO:0000256" key="6">
    <source>
        <dbReference type="ARBA" id="ARBA00038076"/>
    </source>
</evidence>
<protein>
    <submittedName>
        <fullName evidence="10">Putative ABC transport system permease protein</fullName>
    </submittedName>
</protein>
<evidence type="ECO:0000259" key="9">
    <source>
        <dbReference type="Pfam" id="PF12704"/>
    </source>
</evidence>
<reference evidence="10 11" key="1">
    <citation type="submission" date="2016-10" db="EMBL/GenBank/DDBJ databases">
        <authorList>
            <person name="de Groot N.N."/>
        </authorList>
    </citation>
    <scope>NUCLEOTIDE SEQUENCE [LARGE SCALE GENOMIC DNA]</scope>
    <source>
        <strain evidence="10 11">CGMCC 1.6114</strain>
    </source>
</reference>
<feature type="transmembrane region" description="Helical" evidence="7">
    <location>
        <begin position="322"/>
        <end position="341"/>
    </location>
</feature>
<dbReference type="EMBL" id="FPAG01000002">
    <property type="protein sequence ID" value="SFS55611.1"/>
    <property type="molecule type" value="Genomic_DNA"/>
</dbReference>
<keyword evidence="2" id="KW-1003">Cell membrane</keyword>
<evidence type="ECO:0000256" key="3">
    <source>
        <dbReference type="ARBA" id="ARBA00022692"/>
    </source>
</evidence>
<sequence length="391" mass="44813">MIVHYLKLLWKRRRRHTLLFLEFVFTFFILIAVLHYTLNKVKYMNEPMGFDSENQYIANIQFDRELLKDSAGFFNLTNKLKLGLKSLPEVETVSVSNYVYPYGNAEWYTNNESDNFSYRTSYTQVDEEAINAYNLNMVAGRFYTKADYIRKKVPIVVNQAFVDTFMEGKDPVGFVLTLHGEDAEIIGVTEAFKYNGIFLEGEPFTFYPLNYSWGNSAALVIDMKPGTPATVQKEMHEILKKELKHENFSLTTLDDLKQTFNNRFWVPLIGMLSVSLFLIINIAMGLFGTLRYAINKRKSEIGLRKVLGATTRNIRFQVVGEVILLMILAFFVALIPAVQIFEFGNLITDYSTFITSIALSLLLILILVLICSIIPSQRASKLMPAVALHEE</sequence>
<dbReference type="PANTHER" id="PTHR30572:SF4">
    <property type="entry name" value="ABC TRANSPORTER PERMEASE YTRF"/>
    <property type="match status" value="1"/>
</dbReference>
<accession>A0A1I6QT43</accession>
<dbReference type="Pfam" id="PF02687">
    <property type="entry name" value="FtsX"/>
    <property type="match status" value="1"/>
</dbReference>
<dbReference type="RefSeq" id="WP_038264346.1">
    <property type="nucleotide sequence ID" value="NZ_FPAG01000002.1"/>
</dbReference>
<dbReference type="InterPro" id="IPR050250">
    <property type="entry name" value="Macrolide_Exporter_MacB"/>
</dbReference>
<dbReference type="OrthoDB" id="5933722at2"/>
<evidence type="ECO:0000259" key="8">
    <source>
        <dbReference type="Pfam" id="PF02687"/>
    </source>
</evidence>
<evidence type="ECO:0000256" key="1">
    <source>
        <dbReference type="ARBA" id="ARBA00004651"/>
    </source>
</evidence>
<dbReference type="GO" id="GO:0005886">
    <property type="term" value="C:plasma membrane"/>
    <property type="evidence" value="ECO:0007669"/>
    <property type="project" value="UniProtKB-SubCell"/>
</dbReference>
<evidence type="ECO:0000313" key="11">
    <source>
        <dbReference type="Proteomes" id="UP000183209"/>
    </source>
</evidence>
<organism evidence="10 11">
    <name type="scientific">Zhouia amylolytica</name>
    <dbReference type="NCBI Taxonomy" id="376730"/>
    <lineage>
        <taxon>Bacteria</taxon>
        <taxon>Pseudomonadati</taxon>
        <taxon>Bacteroidota</taxon>
        <taxon>Flavobacteriia</taxon>
        <taxon>Flavobacteriales</taxon>
        <taxon>Flavobacteriaceae</taxon>
        <taxon>Zhouia</taxon>
    </lineage>
</organism>
<evidence type="ECO:0000256" key="5">
    <source>
        <dbReference type="ARBA" id="ARBA00023136"/>
    </source>
</evidence>
<dbReference type="Proteomes" id="UP000183209">
    <property type="component" value="Unassembled WGS sequence"/>
</dbReference>
<evidence type="ECO:0000256" key="4">
    <source>
        <dbReference type="ARBA" id="ARBA00022989"/>
    </source>
</evidence>
<feature type="transmembrane region" description="Helical" evidence="7">
    <location>
        <begin position="264"/>
        <end position="290"/>
    </location>
</feature>
<evidence type="ECO:0000256" key="7">
    <source>
        <dbReference type="SAM" id="Phobius"/>
    </source>
</evidence>
<feature type="domain" description="ABC3 transporter permease C-terminal" evidence="8">
    <location>
        <begin position="273"/>
        <end position="382"/>
    </location>
</feature>
<dbReference type="AlphaFoldDB" id="A0A1I6QT43"/>
<dbReference type="InterPro" id="IPR003838">
    <property type="entry name" value="ABC3_permease_C"/>
</dbReference>
<dbReference type="PANTHER" id="PTHR30572">
    <property type="entry name" value="MEMBRANE COMPONENT OF TRANSPORTER-RELATED"/>
    <property type="match status" value="1"/>
</dbReference>